<keyword evidence="1" id="KW-0808">Transferase</keyword>
<keyword evidence="2" id="KW-1185">Reference proteome</keyword>
<dbReference type="Proteomes" id="UP001549799">
    <property type="component" value="Unassembled WGS sequence"/>
</dbReference>
<dbReference type="Pfam" id="PF13692">
    <property type="entry name" value="Glyco_trans_1_4"/>
    <property type="match status" value="1"/>
</dbReference>
<name>A0ABV2SWD1_9FLAO</name>
<proteinExistence type="predicted"/>
<dbReference type="GO" id="GO:0016757">
    <property type="term" value="F:glycosyltransferase activity"/>
    <property type="evidence" value="ECO:0007669"/>
    <property type="project" value="UniProtKB-KW"/>
</dbReference>
<protein>
    <submittedName>
        <fullName evidence="1">Glycosyltransferase</fullName>
        <ecNumber evidence="1">2.4.-.-</ecNumber>
    </submittedName>
</protein>
<sequence length="416" mass="47321">MTAILVPKKILIIGFVWPEPSSTAAGSRMLQLLLFFKSNNYQITFASTAQESDFSMQLETLGVQKKSIRLNDSGFNQFIQELKPDIVLFDRFLTEEQFGWRVAKNSPNALRILDTEDLHSLRSVRMEAEKNKKTASITDWKQADITKREIGSIYRCDLSLIISSYEMELLLNEIKIDKKILVFLPFMLDPIRETNKMNWRSFEDRKNFISIGNGKHAPNIDAIHWLKKEIWPLIRAQLQTVNLHIYGGYLPESILRLHQPKEGFFVMGRAESATEVLGVARVSLAPLRFGAGIKGKLVDAMLSGTPNVTTEIGAEGMHANLQWSGMISNDAAIIAKNAVVLYTKKEIWTKCQDQGVAIINKLYDKTILEGFLLQRINETINNLKDHRISNFTGAMLMHHTMASTKYMAKWIEAKNQ</sequence>
<keyword evidence="1" id="KW-0328">Glycosyltransferase</keyword>
<dbReference type="Gene3D" id="3.40.50.2000">
    <property type="entry name" value="Glycogen Phosphorylase B"/>
    <property type="match status" value="1"/>
</dbReference>
<dbReference type="EMBL" id="JBEXAE010000003">
    <property type="protein sequence ID" value="MET6990569.1"/>
    <property type="molecule type" value="Genomic_DNA"/>
</dbReference>
<evidence type="ECO:0000313" key="1">
    <source>
        <dbReference type="EMBL" id="MET6990569.1"/>
    </source>
</evidence>
<reference evidence="1 2" key="1">
    <citation type="submission" date="2024-07" db="EMBL/GenBank/DDBJ databases">
        <title>The genome sequence of type strain Sediminicola arcticus GDMCC 1.2805.</title>
        <authorList>
            <person name="Liu Y."/>
        </authorList>
    </citation>
    <scope>NUCLEOTIDE SEQUENCE [LARGE SCALE GENOMIC DNA]</scope>
    <source>
        <strain evidence="1 2">GDMCC 1.2805</strain>
    </source>
</reference>
<dbReference type="SUPFAM" id="SSF53756">
    <property type="entry name" value="UDP-Glycosyltransferase/glycogen phosphorylase"/>
    <property type="match status" value="1"/>
</dbReference>
<accession>A0ABV2SWD1</accession>
<dbReference type="EC" id="2.4.-.-" evidence="1"/>
<comment type="caution">
    <text evidence="1">The sequence shown here is derived from an EMBL/GenBank/DDBJ whole genome shotgun (WGS) entry which is preliminary data.</text>
</comment>
<gene>
    <name evidence="1" type="ORF">ABXZ36_07900</name>
</gene>
<organism evidence="1 2">
    <name type="scientific">Sediminicola arcticus</name>
    <dbReference type="NCBI Taxonomy" id="1574308"/>
    <lineage>
        <taxon>Bacteria</taxon>
        <taxon>Pseudomonadati</taxon>
        <taxon>Bacteroidota</taxon>
        <taxon>Flavobacteriia</taxon>
        <taxon>Flavobacteriales</taxon>
        <taxon>Flavobacteriaceae</taxon>
        <taxon>Sediminicola</taxon>
    </lineage>
</organism>
<dbReference type="RefSeq" id="WP_354614965.1">
    <property type="nucleotide sequence ID" value="NZ_JBEXAE010000003.1"/>
</dbReference>
<evidence type="ECO:0000313" key="2">
    <source>
        <dbReference type="Proteomes" id="UP001549799"/>
    </source>
</evidence>